<dbReference type="SUPFAM" id="SSF48452">
    <property type="entry name" value="TPR-like"/>
    <property type="match status" value="1"/>
</dbReference>
<dbReference type="GO" id="GO:0003677">
    <property type="term" value="F:DNA binding"/>
    <property type="evidence" value="ECO:0007669"/>
    <property type="project" value="UniProtKB-UniRule"/>
</dbReference>
<reference evidence="7 8" key="1">
    <citation type="submission" date="2018-10" db="EMBL/GenBank/DDBJ databases">
        <title>Isolation, diversity and antifungal activity of actinobacteria from wheat.</title>
        <authorList>
            <person name="Han C."/>
        </authorList>
    </citation>
    <scope>NUCLEOTIDE SEQUENCE [LARGE SCALE GENOMIC DNA]</scope>
    <source>
        <strain evidence="7 8">NEAU-YY56</strain>
    </source>
</reference>
<sequence>MRYGVLGPVEIRTAGGDEPVRGARQRALLAVLLAHRRTMVPRERLVAALWPEGAPPSSEHTLHSHASRVRAFVGPELRAVEGGYRLDPGDLDADRFDRALREAHRLSVREPAAAATLLDEALRLWRGPAFGTEADLPEVQAEADRLETNRRAAHEALARALLPTDPDRAADSAEQALDGDPYREGAWVLLVRALDAGGRPDAAAAAYRRAAESLAEIGLLPAQDLRAARSAVRLHGQRSNR</sequence>
<organism evidence="7 8">
    <name type="scientific">Cellulomonas triticagri</name>
    <dbReference type="NCBI Taxonomy" id="2483352"/>
    <lineage>
        <taxon>Bacteria</taxon>
        <taxon>Bacillati</taxon>
        <taxon>Actinomycetota</taxon>
        <taxon>Actinomycetes</taxon>
        <taxon>Micrococcales</taxon>
        <taxon>Cellulomonadaceae</taxon>
        <taxon>Cellulomonas</taxon>
    </lineage>
</organism>
<comment type="similarity">
    <text evidence="1">Belongs to the AfsR/DnrI/RedD regulatory family.</text>
</comment>
<dbReference type="InterPro" id="IPR001867">
    <property type="entry name" value="OmpR/PhoB-type_DNA-bd"/>
</dbReference>
<evidence type="ECO:0000313" key="8">
    <source>
        <dbReference type="Proteomes" id="UP000269289"/>
    </source>
</evidence>
<keyword evidence="8" id="KW-1185">Reference proteome</keyword>
<dbReference type="PANTHER" id="PTHR35807:SF1">
    <property type="entry name" value="TRANSCRIPTIONAL REGULATOR REDD"/>
    <property type="match status" value="1"/>
</dbReference>
<gene>
    <name evidence="7" type="ORF">EBM89_13920</name>
</gene>
<dbReference type="PROSITE" id="PS51755">
    <property type="entry name" value="OMPR_PHOB"/>
    <property type="match status" value="1"/>
</dbReference>
<dbReference type="EMBL" id="RFFI01000080">
    <property type="protein sequence ID" value="RMI07068.1"/>
    <property type="molecule type" value="Genomic_DNA"/>
</dbReference>
<evidence type="ECO:0000256" key="4">
    <source>
        <dbReference type="ARBA" id="ARBA00023163"/>
    </source>
</evidence>
<dbReference type="Proteomes" id="UP000269289">
    <property type="component" value="Unassembled WGS sequence"/>
</dbReference>
<keyword evidence="2" id="KW-0805">Transcription regulation</keyword>
<name>A0A3M2J9C4_9CELL</name>
<feature type="DNA-binding region" description="OmpR/PhoB-type" evidence="5">
    <location>
        <begin position="1"/>
        <end position="88"/>
    </location>
</feature>
<dbReference type="Pfam" id="PF00486">
    <property type="entry name" value="Trans_reg_C"/>
    <property type="match status" value="1"/>
</dbReference>
<evidence type="ECO:0000259" key="6">
    <source>
        <dbReference type="PROSITE" id="PS51755"/>
    </source>
</evidence>
<dbReference type="OrthoDB" id="3691954at2"/>
<dbReference type="SUPFAM" id="SSF46894">
    <property type="entry name" value="C-terminal effector domain of the bipartite response regulators"/>
    <property type="match status" value="1"/>
</dbReference>
<evidence type="ECO:0000256" key="2">
    <source>
        <dbReference type="ARBA" id="ARBA00023015"/>
    </source>
</evidence>
<evidence type="ECO:0000256" key="1">
    <source>
        <dbReference type="ARBA" id="ARBA00005820"/>
    </source>
</evidence>
<feature type="domain" description="OmpR/PhoB-type" evidence="6">
    <location>
        <begin position="1"/>
        <end position="88"/>
    </location>
</feature>
<dbReference type="GO" id="GO:0006355">
    <property type="term" value="P:regulation of DNA-templated transcription"/>
    <property type="evidence" value="ECO:0007669"/>
    <property type="project" value="InterPro"/>
</dbReference>
<protein>
    <recommendedName>
        <fullName evidence="6">OmpR/PhoB-type domain-containing protein</fullName>
    </recommendedName>
</protein>
<evidence type="ECO:0000256" key="3">
    <source>
        <dbReference type="ARBA" id="ARBA00023125"/>
    </source>
</evidence>
<dbReference type="Gene3D" id="1.25.40.10">
    <property type="entry name" value="Tetratricopeptide repeat domain"/>
    <property type="match status" value="1"/>
</dbReference>
<proteinExistence type="inferred from homology"/>
<dbReference type="SMART" id="SM01043">
    <property type="entry name" value="BTAD"/>
    <property type="match status" value="1"/>
</dbReference>
<dbReference type="InterPro" id="IPR011990">
    <property type="entry name" value="TPR-like_helical_dom_sf"/>
</dbReference>
<dbReference type="AlphaFoldDB" id="A0A3M2J9C4"/>
<dbReference type="InterPro" id="IPR005158">
    <property type="entry name" value="BTAD"/>
</dbReference>
<dbReference type="GO" id="GO:0000160">
    <property type="term" value="P:phosphorelay signal transduction system"/>
    <property type="evidence" value="ECO:0007669"/>
    <property type="project" value="InterPro"/>
</dbReference>
<dbReference type="PANTHER" id="PTHR35807">
    <property type="entry name" value="TRANSCRIPTIONAL REGULATOR REDD-RELATED"/>
    <property type="match status" value="1"/>
</dbReference>
<keyword evidence="4" id="KW-0804">Transcription</keyword>
<dbReference type="InterPro" id="IPR016032">
    <property type="entry name" value="Sig_transdc_resp-reg_C-effctor"/>
</dbReference>
<dbReference type="Gene3D" id="1.10.10.10">
    <property type="entry name" value="Winged helix-like DNA-binding domain superfamily/Winged helix DNA-binding domain"/>
    <property type="match status" value="1"/>
</dbReference>
<accession>A0A3M2J9C4</accession>
<dbReference type="Pfam" id="PF03704">
    <property type="entry name" value="BTAD"/>
    <property type="match status" value="1"/>
</dbReference>
<dbReference type="InterPro" id="IPR036388">
    <property type="entry name" value="WH-like_DNA-bd_sf"/>
</dbReference>
<keyword evidence="3 5" id="KW-0238">DNA-binding</keyword>
<dbReference type="RefSeq" id="WP_122150020.1">
    <property type="nucleotide sequence ID" value="NZ_RFFI01000080.1"/>
</dbReference>
<comment type="caution">
    <text evidence="7">The sequence shown here is derived from an EMBL/GenBank/DDBJ whole genome shotgun (WGS) entry which is preliminary data.</text>
</comment>
<evidence type="ECO:0000256" key="5">
    <source>
        <dbReference type="PROSITE-ProRule" id="PRU01091"/>
    </source>
</evidence>
<dbReference type="SMART" id="SM00862">
    <property type="entry name" value="Trans_reg_C"/>
    <property type="match status" value="1"/>
</dbReference>
<evidence type="ECO:0000313" key="7">
    <source>
        <dbReference type="EMBL" id="RMI07068.1"/>
    </source>
</evidence>
<dbReference type="InterPro" id="IPR051677">
    <property type="entry name" value="AfsR-DnrI-RedD_regulator"/>
</dbReference>